<protein>
    <submittedName>
        <fullName evidence="1">Uncharacterized protein</fullName>
    </submittedName>
</protein>
<proteinExistence type="predicted"/>
<dbReference type="Gene3D" id="3.30.720.90">
    <property type="match status" value="1"/>
</dbReference>
<gene>
    <name evidence="1" type="ORF">GNI_101360</name>
</gene>
<name>A0A023B4J2_GRENI</name>
<keyword evidence="2" id="KW-1185">Reference proteome</keyword>
<evidence type="ECO:0000313" key="1">
    <source>
        <dbReference type="EMBL" id="EZG56754.1"/>
    </source>
</evidence>
<dbReference type="InterPro" id="IPR038464">
    <property type="entry name" value="Ribosomal_eL38_sf"/>
</dbReference>
<dbReference type="RefSeq" id="XP_011131163.1">
    <property type="nucleotide sequence ID" value="XM_011132861.1"/>
</dbReference>
<reference evidence="1" key="1">
    <citation type="submission" date="2013-12" db="EMBL/GenBank/DDBJ databases">
        <authorList>
            <person name="Omoto C.K."/>
            <person name="Sibley D."/>
            <person name="Venepally P."/>
            <person name="Hadjithomas M."/>
            <person name="Karamycheva S."/>
            <person name="Brunk B."/>
            <person name="Roos D."/>
            <person name="Caler E."/>
            <person name="Lorenzi H."/>
        </authorList>
    </citation>
    <scope>NUCLEOTIDE SEQUENCE</scope>
</reference>
<comment type="caution">
    <text evidence="1">The sequence shown here is derived from an EMBL/GenBank/DDBJ whole genome shotgun (WGS) entry which is preliminary data.</text>
</comment>
<evidence type="ECO:0000313" key="2">
    <source>
        <dbReference type="Proteomes" id="UP000019763"/>
    </source>
</evidence>
<dbReference type="Proteomes" id="UP000019763">
    <property type="component" value="Unassembled WGS sequence"/>
</dbReference>
<organism evidence="1 2">
    <name type="scientific">Gregarina niphandrodes</name>
    <name type="common">Septate eugregarine</name>
    <dbReference type="NCBI Taxonomy" id="110365"/>
    <lineage>
        <taxon>Eukaryota</taxon>
        <taxon>Sar</taxon>
        <taxon>Alveolata</taxon>
        <taxon>Apicomplexa</taxon>
        <taxon>Conoidasida</taxon>
        <taxon>Gregarinasina</taxon>
        <taxon>Eugregarinorida</taxon>
        <taxon>Gregarinidae</taxon>
        <taxon>Gregarina</taxon>
    </lineage>
</organism>
<accession>A0A023B4J2</accession>
<sequence length="101" mass="11676">MALEVDKLKLFIQKCLPPADGKKRTVNVVRLQYMESTSRGEKTPLSETPVYRFKVKTPKQLYIYTIENEENAQRLIKNLSKHCNVVVSPKVTKKNKKSLII</sequence>
<dbReference type="GeneID" id="22913581"/>
<dbReference type="VEuPathDB" id="CryptoDB:GNI_101360"/>
<dbReference type="AlphaFoldDB" id="A0A023B4J2"/>
<dbReference type="EMBL" id="AFNH02000760">
    <property type="protein sequence ID" value="EZG56754.1"/>
    <property type="molecule type" value="Genomic_DNA"/>
</dbReference>